<reference evidence="7 8" key="1">
    <citation type="submission" date="2016-07" db="EMBL/GenBank/DDBJ databases">
        <title>Pervasive Adenine N6-methylation of Active Genes in Fungi.</title>
        <authorList>
            <consortium name="DOE Joint Genome Institute"/>
            <person name="Mondo S.J."/>
            <person name="Dannebaum R.O."/>
            <person name="Kuo R.C."/>
            <person name="Labutti K."/>
            <person name="Haridas S."/>
            <person name="Kuo A."/>
            <person name="Salamov A."/>
            <person name="Ahrendt S.R."/>
            <person name="Lipzen A."/>
            <person name="Sullivan W."/>
            <person name="Andreopoulos W.B."/>
            <person name="Clum A."/>
            <person name="Lindquist E."/>
            <person name="Daum C."/>
            <person name="Ramamoorthy G.K."/>
            <person name="Gryganskyi A."/>
            <person name="Culley D."/>
            <person name="Magnuson J.K."/>
            <person name="James T.Y."/>
            <person name="O'Malley M.A."/>
            <person name="Stajich J.E."/>
            <person name="Spatafora J.W."/>
            <person name="Visel A."/>
            <person name="Grigoriev I.V."/>
        </authorList>
    </citation>
    <scope>NUCLEOTIDE SEQUENCE [LARGE SCALE GENOMIC DNA]</scope>
    <source>
        <strain evidence="7 8">PL171</strain>
    </source>
</reference>
<dbReference type="EMBL" id="MCFL01000056">
    <property type="protein sequence ID" value="ORZ31731.1"/>
    <property type="molecule type" value="Genomic_DNA"/>
</dbReference>
<evidence type="ECO:0000256" key="2">
    <source>
        <dbReference type="ARBA" id="ARBA00022692"/>
    </source>
</evidence>
<feature type="transmembrane region" description="Helical" evidence="5">
    <location>
        <begin position="15"/>
        <end position="34"/>
    </location>
</feature>
<dbReference type="OrthoDB" id="1588579at2759"/>
<dbReference type="InterPro" id="IPR004853">
    <property type="entry name" value="Sugar_P_trans_dom"/>
</dbReference>
<dbReference type="AlphaFoldDB" id="A0A1Y2HCT7"/>
<comment type="subcellular location">
    <subcellularLocation>
        <location evidence="1">Membrane</location>
        <topology evidence="1">Multi-pass membrane protein</topology>
    </subcellularLocation>
</comment>
<evidence type="ECO:0000256" key="1">
    <source>
        <dbReference type="ARBA" id="ARBA00004141"/>
    </source>
</evidence>
<feature type="domain" description="Sugar phosphate transporter" evidence="6">
    <location>
        <begin position="87"/>
        <end position="202"/>
    </location>
</feature>
<protein>
    <submittedName>
        <fullName evidence="7">Triose-phosphate transporter domain-containing protein</fullName>
    </submittedName>
</protein>
<keyword evidence="4 5" id="KW-0472">Membrane</keyword>
<feature type="transmembrane region" description="Helical" evidence="5">
    <location>
        <begin position="186"/>
        <end position="202"/>
    </location>
</feature>
<evidence type="ECO:0000259" key="6">
    <source>
        <dbReference type="Pfam" id="PF03151"/>
    </source>
</evidence>
<dbReference type="Proteomes" id="UP000193411">
    <property type="component" value="Unassembled WGS sequence"/>
</dbReference>
<keyword evidence="3 5" id="KW-1133">Transmembrane helix</keyword>
<dbReference type="PANTHER" id="PTHR11132">
    <property type="entry name" value="SOLUTE CARRIER FAMILY 35"/>
    <property type="match status" value="1"/>
</dbReference>
<dbReference type="InterPro" id="IPR037185">
    <property type="entry name" value="EmrE-like"/>
</dbReference>
<dbReference type="Pfam" id="PF03151">
    <property type="entry name" value="TPT"/>
    <property type="match status" value="1"/>
</dbReference>
<accession>A0A1Y2HCT7</accession>
<name>A0A1Y2HCT7_9FUNG</name>
<keyword evidence="8" id="KW-1185">Reference proteome</keyword>
<dbReference type="SUPFAM" id="SSF103481">
    <property type="entry name" value="Multidrug resistance efflux transporter EmrE"/>
    <property type="match status" value="1"/>
</dbReference>
<feature type="transmembrane region" description="Helical" evidence="5">
    <location>
        <begin position="93"/>
        <end position="111"/>
    </location>
</feature>
<dbReference type="InterPro" id="IPR050186">
    <property type="entry name" value="TPT_transporter"/>
</dbReference>
<gene>
    <name evidence="7" type="ORF">BCR44DRAFT_1441804</name>
</gene>
<evidence type="ECO:0000256" key="3">
    <source>
        <dbReference type="ARBA" id="ARBA00022989"/>
    </source>
</evidence>
<proteinExistence type="predicted"/>
<evidence type="ECO:0000256" key="5">
    <source>
        <dbReference type="SAM" id="Phobius"/>
    </source>
</evidence>
<sequence>MAGVILACTFGKASMAFHFTGFLFSALSTIIFVLQSIISKKILSGGDAAGAGSSVPMSSTNLGGGSAKYDPLLPTSVAAAAAPKMAKLDKINIMYYSSLMAFATMIPMWLTSDVPTLMHPHGPEVIVDRRLLALFILNGLAHFSQALLAFSILSRVSTVTYSIVSLLKRIVVIVAAIAWFGDTVSGTQAVGVALTFVGLWLYQKAKRAGGAASGRAGHAD</sequence>
<evidence type="ECO:0000313" key="8">
    <source>
        <dbReference type="Proteomes" id="UP000193411"/>
    </source>
</evidence>
<evidence type="ECO:0000313" key="7">
    <source>
        <dbReference type="EMBL" id="ORZ31731.1"/>
    </source>
</evidence>
<organism evidence="7 8">
    <name type="scientific">Catenaria anguillulae PL171</name>
    <dbReference type="NCBI Taxonomy" id="765915"/>
    <lineage>
        <taxon>Eukaryota</taxon>
        <taxon>Fungi</taxon>
        <taxon>Fungi incertae sedis</taxon>
        <taxon>Blastocladiomycota</taxon>
        <taxon>Blastocladiomycetes</taxon>
        <taxon>Blastocladiales</taxon>
        <taxon>Catenariaceae</taxon>
        <taxon>Catenaria</taxon>
    </lineage>
</organism>
<feature type="transmembrane region" description="Helical" evidence="5">
    <location>
        <begin position="159"/>
        <end position="180"/>
    </location>
</feature>
<dbReference type="GO" id="GO:0016020">
    <property type="term" value="C:membrane"/>
    <property type="evidence" value="ECO:0007669"/>
    <property type="project" value="UniProtKB-SubCell"/>
</dbReference>
<comment type="caution">
    <text evidence="7">The sequence shown here is derived from an EMBL/GenBank/DDBJ whole genome shotgun (WGS) entry which is preliminary data.</text>
</comment>
<evidence type="ECO:0000256" key="4">
    <source>
        <dbReference type="ARBA" id="ARBA00023136"/>
    </source>
</evidence>
<feature type="transmembrane region" description="Helical" evidence="5">
    <location>
        <begin position="131"/>
        <end position="152"/>
    </location>
</feature>
<keyword evidence="2 5" id="KW-0812">Transmembrane</keyword>